<feature type="transmembrane region" description="Helical" evidence="2">
    <location>
        <begin position="162"/>
        <end position="184"/>
    </location>
</feature>
<sequence>MTLLDQILPILFIILAGVALRLFNILSASIIEGLTRLIVTVVLPSVLFTVFLDMDMKLEYVAPFLLVAAICGGLYGLGRVLGPIVAPNHPFFPFLFTGFEYGMLGVSLFGGAYGLEAVGYIAVVDLAHELFIWFIFAPLLMIRRDGKSEPTAILKMFATSPVVLGLVGGLACNALGLSVVIKTAPVLSSVYATLTFFTAMAVPLILLVVGFGIRIRRQGLADVGLLIALRYGLVVPLALLLNRYVLDGIFHLDRPIQMAFFTLLILPPPFIIPLFMQNASENERAYVTNALAVSTVISLIIFSIYLSFYPSL</sequence>
<feature type="transmembrane region" description="Helical" evidence="2">
    <location>
        <begin position="60"/>
        <end position="78"/>
    </location>
</feature>
<dbReference type="PANTHER" id="PTHR36838">
    <property type="entry name" value="AUXIN EFFLUX CARRIER FAMILY PROTEIN"/>
    <property type="match status" value="1"/>
</dbReference>
<keyword evidence="2" id="KW-0812">Transmembrane</keyword>
<evidence type="ECO:0008006" key="5">
    <source>
        <dbReference type="Google" id="ProtNLM"/>
    </source>
</evidence>
<dbReference type="EMBL" id="PKUQ01000055">
    <property type="protein sequence ID" value="PLW75095.1"/>
    <property type="molecule type" value="Genomic_DNA"/>
</dbReference>
<dbReference type="OrthoDB" id="2217305at2"/>
<feature type="transmembrane region" description="Helical" evidence="2">
    <location>
        <begin position="6"/>
        <end position="26"/>
    </location>
</feature>
<feature type="transmembrane region" description="Helical" evidence="2">
    <location>
        <begin position="223"/>
        <end position="244"/>
    </location>
</feature>
<proteinExistence type="predicted"/>
<feature type="transmembrane region" description="Helical" evidence="2">
    <location>
        <begin position="90"/>
        <end position="113"/>
    </location>
</feature>
<dbReference type="AlphaFoldDB" id="A0A2N5XKU6"/>
<accession>A0A2N5XKU6</accession>
<name>A0A2N5XKU6_9HYPH</name>
<keyword evidence="4" id="KW-1185">Reference proteome</keyword>
<feature type="transmembrane region" description="Helical" evidence="2">
    <location>
        <begin position="33"/>
        <end position="54"/>
    </location>
</feature>
<feature type="transmembrane region" description="Helical" evidence="2">
    <location>
        <begin position="287"/>
        <end position="308"/>
    </location>
</feature>
<dbReference type="RefSeq" id="WP_101535995.1">
    <property type="nucleotide sequence ID" value="NZ_JBFHIU010000076.1"/>
</dbReference>
<feature type="transmembrane region" description="Helical" evidence="2">
    <location>
        <begin position="119"/>
        <end position="141"/>
    </location>
</feature>
<evidence type="ECO:0000313" key="3">
    <source>
        <dbReference type="EMBL" id="PLW75095.1"/>
    </source>
</evidence>
<organism evidence="3 4">
    <name type="scientific">Cohaesibacter celericrescens</name>
    <dbReference type="NCBI Taxonomy" id="2067669"/>
    <lineage>
        <taxon>Bacteria</taxon>
        <taxon>Pseudomonadati</taxon>
        <taxon>Pseudomonadota</taxon>
        <taxon>Alphaproteobacteria</taxon>
        <taxon>Hyphomicrobiales</taxon>
        <taxon>Cohaesibacteraceae</taxon>
    </lineage>
</organism>
<protein>
    <recommendedName>
        <fullName evidence="5">Transporter</fullName>
    </recommendedName>
</protein>
<reference evidence="3 4" key="1">
    <citation type="submission" date="2018-01" db="EMBL/GenBank/DDBJ databases">
        <title>The draft genome sequence of Cohaesibacter sp. H1304.</title>
        <authorList>
            <person name="Wang N.-N."/>
            <person name="Du Z.-J."/>
        </authorList>
    </citation>
    <scope>NUCLEOTIDE SEQUENCE [LARGE SCALE GENOMIC DNA]</scope>
    <source>
        <strain evidence="3 4">H1304</strain>
    </source>
</reference>
<dbReference type="PANTHER" id="PTHR36838:SF3">
    <property type="entry name" value="TRANSPORTER AUXIN EFFLUX CARRIER EC FAMILY"/>
    <property type="match status" value="1"/>
</dbReference>
<dbReference type="Proteomes" id="UP000234881">
    <property type="component" value="Unassembled WGS sequence"/>
</dbReference>
<keyword evidence="2" id="KW-1133">Transmembrane helix</keyword>
<gene>
    <name evidence="3" type="ORF">C0081_22680</name>
</gene>
<keyword evidence="1" id="KW-0813">Transport</keyword>
<feature type="transmembrane region" description="Helical" evidence="2">
    <location>
        <begin position="256"/>
        <end position="275"/>
    </location>
</feature>
<keyword evidence="2" id="KW-0472">Membrane</keyword>
<evidence type="ECO:0000256" key="2">
    <source>
        <dbReference type="SAM" id="Phobius"/>
    </source>
</evidence>
<evidence type="ECO:0000256" key="1">
    <source>
        <dbReference type="ARBA" id="ARBA00022448"/>
    </source>
</evidence>
<feature type="transmembrane region" description="Helical" evidence="2">
    <location>
        <begin position="190"/>
        <end position="211"/>
    </location>
</feature>
<comment type="caution">
    <text evidence="3">The sequence shown here is derived from an EMBL/GenBank/DDBJ whole genome shotgun (WGS) entry which is preliminary data.</text>
</comment>
<evidence type="ECO:0000313" key="4">
    <source>
        <dbReference type="Proteomes" id="UP000234881"/>
    </source>
</evidence>